<dbReference type="WBParaSite" id="L893_g16860.t1">
    <property type="protein sequence ID" value="L893_g16860.t1"/>
    <property type="gene ID" value="L893_g16860"/>
</dbReference>
<dbReference type="AlphaFoldDB" id="A0A1I7YIV0"/>
<feature type="compositionally biased region" description="Basic and acidic residues" evidence="1">
    <location>
        <begin position="103"/>
        <end position="112"/>
    </location>
</feature>
<evidence type="ECO:0000313" key="2">
    <source>
        <dbReference type="Proteomes" id="UP000095287"/>
    </source>
</evidence>
<feature type="compositionally biased region" description="Basic and acidic residues" evidence="1">
    <location>
        <begin position="23"/>
        <end position="39"/>
    </location>
</feature>
<evidence type="ECO:0000313" key="3">
    <source>
        <dbReference type="WBParaSite" id="L893_g16860.t1"/>
    </source>
</evidence>
<proteinExistence type="predicted"/>
<protein>
    <submittedName>
        <fullName evidence="3">Uncharacterized protein</fullName>
    </submittedName>
</protein>
<feature type="region of interest" description="Disordered" evidence="1">
    <location>
        <begin position="70"/>
        <end position="112"/>
    </location>
</feature>
<sequence>MFAPQIAKILLTVFRVTRQKSTRGTEARERTIESEHVSSDEASGELLKEVQWNVKRAKVLRKFHVGWDPRTERLPSGGPRHRPLRGPRSRFVVQQSRKRAKRGSLDVWRRRL</sequence>
<feature type="compositionally biased region" description="Basic residues" evidence="1">
    <location>
        <begin position="79"/>
        <end position="88"/>
    </location>
</feature>
<organism evidence="2 3">
    <name type="scientific">Steinernema glaseri</name>
    <dbReference type="NCBI Taxonomy" id="37863"/>
    <lineage>
        <taxon>Eukaryota</taxon>
        <taxon>Metazoa</taxon>
        <taxon>Ecdysozoa</taxon>
        <taxon>Nematoda</taxon>
        <taxon>Chromadorea</taxon>
        <taxon>Rhabditida</taxon>
        <taxon>Tylenchina</taxon>
        <taxon>Panagrolaimomorpha</taxon>
        <taxon>Strongyloidoidea</taxon>
        <taxon>Steinernematidae</taxon>
        <taxon>Steinernema</taxon>
    </lineage>
</organism>
<keyword evidence="2" id="KW-1185">Reference proteome</keyword>
<evidence type="ECO:0000256" key="1">
    <source>
        <dbReference type="SAM" id="MobiDB-lite"/>
    </source>
</evidence>
<accession>A0A1I7YIV0</accession>
<reference evidence="3" key="1">
    <citation type="submission" date="2016-11" db="UniProtKB">
        <authorList>
            <consortium name="WormBaseParasite"/>
        </authorList>
    </citation>
    <scope>IDENTIFICATION</scope>
</reference>
<dbReference type="Proteomes" id="UP000095287">
    <property type="component" value="Unplaced"/>
</dbReference>
<name>A0A1I7YIV0_9BILA</name>
<feature type="region of interest" description="Disordered" evidence="1">
    <location>
        <begin position="22"/>
        <end position="42"/>
    </location>
</feature>